<feature type="region of interest" description="Disordered" evidence="1">
    <location>
        <begin position="144"/>
        <end position="180"/>
    </location>
</feature>
<comment type="caution">
    <text evidence="2">The sequence shown here is derived from an EMBL/GenBank/DDBJ whole genome shotgun (WGS) entry which is preliminary data.</text>
</comment>
<evidence type="ECO:0000313" key="3">
    <source>
        <dbReference type="Proteomes" id="UP000549394"/>
    </source>
</evidence>
<dbReference type="AlphaFoldDB" id="A0A7I8VSF9"/>
<evidence type="ECO:0000313" key="2">
    <source>
        <dbReference type="EMBL" id="CAD5117540.1"/>
    </source>
</evidence>
<gene>
    <name evidence="2" type="ORF">DGYR_LOCUS6059</name>
</gene>
<accession>A0A7I8VSF9</accession>
<dbReference type="Proteomes" id="UP000549394">
    <property type="component" value="Unassembled WGS sequence"/>
</dbReference>
<protein>
    <submittedName>
        <fullName evidence="2">DgyrCDS6303</fullName>
    </submittedName>
</protein>
<keyword evidence="3" id="KW-1185">Reference proteome</keyword>
<name>A0A7I8VSF9_9ANNE</name>
<reference evidence="2 3" key="1">
    <citation type="submission" date="2020-08" db="EMBL/GenBank/DDBJ databases">
        <authorList>
            <person name="Hejnol A."/>
        </authorList>
    </citation>
    <scope>NUCLEOTIDE SEQUENCE [LARGE SCALE GENOMIC DNA]</scope>
</reference>
<evidence type="ECO:0000256" key="1">
    <source>
        <dbReference type="SAM" id="MobiDB-lite"/>
    </source>
</evidence>
<organism evidence="2 3">
    <name type="scientific">Dimorphilus gyrociliatus</name>
    <dbReference type="NCBI Taxonomy" id="2664684"/>
    <lineage>
        <taxon>Eukaryota</taxon>
        <taxon>Metazoa</taxon>
        <taxon>Spiralia</taxon>
        <taxon>Lophotrochozoa</taxon>
        <taxon>Annelida</taxon>
        <taxon>Polychaeta</taxon>
        <taxon>Polychaeta incertae sedis</taxon>
        <taxon>Dinophilidae</taxon>
        <taxon>Dimorphilus</taxon>
    </lineage>
</organism>
<proteinExistence type="predicted"/>
<dbReference type="EMBL" id="CAJFCJ010000007">
    <property type="protein sequence ID" value="CAD5117540.1"/>
    <property type="molecule type" value="Genomic_DNA"/>
</dbReference>
<sequence>MKYLLLEKFLGIFRLEMKVNPGYPVKKKNGNIKNKLTSVLKFDSVPILPPLPFDTGALIDYRFDRVTLTFQPQGLLQSVMHVEDIWSVKSKGDERSKIEVTSIVSTPYMLKSTTRRTAYKVINIMLDKMKRMAERDYERYIQESADSNLGEDSIQDTYIPGVSDGASAHDPESTPLGRRR</sequence>